<evidence type="ECO:0008006" key="6">
    <source>
        <dbReference type="Google" id="ProtNLM"/>
    </source>
</evidence>
<accession>A0A166T9A5</accession>
<dbReference type="Proteomes" id="UP000077384">
    <property type="component" value="Unassembled WGS sequence"/>
</dbReference>
<name>A0A166T9A5_9CLOT</name>
<dbReference type="PATRIC" id="fig|1705578.3.peg.485"/>
<feature type="compositionally biased region" description="Basic and acidic residues" evidence="1">
    <location>
        <begin position="366"/>
        <end position="397"/>
    </location>
</feature>
<feature type="region of interest" description="Disordered" evidence="1">
    <location>
        <begin position="335"/>
        <end position="422"/>
    </location>
</feature>
<gene>
    <name evidence="3" type="ORF">CLCOS_29170</name>
    <name evidence="2" type="ORF">WX73_00100</name>
</gene>
<dbReference type="EMBL" id="LROR01000057">
    <property type="protein sequence ID" value="OBR92455.1"/>
    <property type="molecule type" value="Genomic_DNA"/>
</dbReference>
<protein>
    <recommendedName>
        <fullName evidence="6">Flagellar hook-length control protein FliK</fullName>
    </recommendedName>
</protein>
<evidence type="ECO:0000256" key="1">
    <source>
        <dbReference type="SAM" id="MobiDB-lite"/>
    </source>
</evidence>
<proteinExistence type="predicted"/>
<feature type="compositionally biased region" description="Polar residues" evidence="1">
    <location>
        <begin position="341"/>
        <end position="350"/>
    </location>
</feature>
<dbReference type="AlphaFoldDB" id="A0A166T9A5"/>
<evidence type="ECO:0000313" key="5">
    <source>
        <dbReference type="Proteomes" id="UP000093694"/>
    </source>
</evidence>
<reference evidence="2 4" key="1">
    <citation type="journal article" date="2015" name="Biotechnol. Bioeng.">
        <title>Genome sequence and phenotypic characterization of Caulobacter segnis.</title>
        <authorList>
            <person name="Patel S."/>
            <person name="Fletcher B."/>
            <person name="Scott D.C."/>
            <person name="Ely B."/>
        </authorList>
    </citation>
    <scope>NUCLEOTIDE SEQUENCE [LARGE SCALE GENOMIC DNA]</scope>
    <source>
        <strain evidence="2 4">PS02</strain>
    </source>
</reference>
<reference evidence="3 5" key="2">
    <citation type="journal article" date="2016" name="Front. Microbiol.">
        <title>Industrial Acetogenic Biocatalysts: A Comparative Metabolic and Genomic Analysis.</title>
        <authorList>
            <person name="Bengelsdorf F."/>
            <person name="Poehlein A."/>
            <person name="Sonja S."/>
            <person name="Erz C."/>
            <person name="Hummel T."/>
            <person name="Hoffmeister S."/>
            <person name="Daniel R."/>
            <person name="Durre P."/>
        </authorList>
    </citation>
    <scope>NUCLEOTIDE SEQUENCE [LARGE SCALE GENOMIC DNA]</scope>
    <source>
        <strain evidence="3 5">PTA-10522</strain>
    </source>
</reference>
<evidence type="ECO:0000313" key="4">
    <source>
        <dbReference type="Proteomes" id="UP000077384"/>
    </source>
</evidence>
<evidence type="ECO:0000313" key="2">
    <source>
        <dbReference type="EMBL" id="OAA93407.1"/>
    </source>
</evidence>
<feature type="region of interest" description="Disordered" evidence="1">
    <location>
        <begin position="271"/>
        <end position="308"/>
    </location>
</feature>
<feature type="compositionally biased region" description="Basic and acidic residues" evidence="1">
    <location>
        <begin position="293"/>
        <end position="308"/>
    </location>
</feature>
<organism evidence="2 4">
    <name type="scientific">Clostridium coskatii</name>
    <dbReference type="NCBI Taxonomy" id="1705578"/>
    <lineage>
        <taxon>Bacteria</taxon>
        <taxon>Bacillati</taxon>
        <taxon>Bacillota</taxon>
        <taxon>Clostridia</taxon>
        <taxon>Eubacteriales</taxon>
        <taxon>Clostridiaceae</taxon>
        <taxon>Clostridium</taxon>
    </lineage>
</organism>
<evidence type="ECO:0000313" key="3">
    <source>
        <dbReference type="EMBL" id="OBR92455.1"/>
    </source>
</evidence>
<keyword evidence="5" id="KW-1185">Reference proteome</keyword>
<dbReference type="EMBL" id="LITQ01000013">
    <property type="protein sequence ID" value="OAA93407.1"/>
    <property type="molecule type" value="Genomic_DNA"/>
</dbReference>
<comment type="caution">
    <text evidence="2">The sequence shown here is derived from an EMBL/GenBank/DDBJ whole genome shotgun (WGS) entry which is preliminary data.</text>
</comment>
<feature type="compositionally biased region" description="Basic and acidic residues" evidence="1">
    <location>
        <begin position="405"/>
        <end position="417"/>
    </location>
</feature>
<sequence>MPGIWNVNSSYNVDNKRISTKLSFEVGEKFSARILDLKKSTGEILLKLLDGWQFSAEIENPVDFLPNKLVRLEVQGFENGKLKLKIVNSQDGEQVGGKDSIDSFIRESGDLNLSSDDYQLVKSMLKHEIPLTKSNISNIKTTLDFIDKIKSEPNEENEFIDKYLDSRGISPESTEGKFTTSTLKNFFSQLKQISGDDLLTFLENNMELSEDNIKSFNNVFKKDGTIYNEIKFLGETLSGQKSTNVQPQSQVEGTKDNLKVISEKAQTEVYRSENSDSKAENIATKDNIASTQSEKDTVSRTGTERAGVENETVLNSEGLDANKLNEILNKIKNSVGEEKTQSPNVEQSSNVKEDISSKGIEQQTSIDKDMSSKNIEQKTGTDKGISSKDIENLEQKDTSNTVSKFSEKEGSKVESPHHNNFIKQNGMDDIVSQIKEQINIKTSEMKDIIRTVLDQKGDGKNQLSGNIVQVLNNNMNDFKVFNTVSNSYYYMDVPINLNQQDYQCKLMIKDDRQKGKKIDSTNVKIVTSVSTENMGTVDAYLSVKNRSMDIDIKCSKEWLNLFKKTEKRVLESLSDIGYNVYVRFDEKKEEMNISTCREFFQDSDIGVINTKA</sequence>
<dbReference type="Proteomes" id="UP000093694">
    <property type="component" value="Unassembled WGS sequence"/>
</dbReference>